<evidence type="ECO:0000256" key="2">
    <source>
        <dbReference type="ARBA" id="ARBA00023015"/>
    </source>
</evidence>
<proteinExistence type="inferred from homology"/>
<dbReference type="InterPro" id="IPR005650">
    <property type="entry name" value="BlaI_family"/>
</dbReference>
<keyword evidence="3" id="KW-0238">DNA-binding</keyword>
<keyword evidence="4" id="KW-0804">Transcription</keyword>
<accession>A0A1N7JND9</accession>
<evidence type="ECO:0000256" key="4">
    <source>
        <dbReference type="ARBA" id="ARBA00023163"/>
    </source>
</evidence>
<sequence>MNTVSEGNNSVIKGWLHQLRRSRTPSLGQRELNALDVVWAKGQCSAQDVLDELDDDVSLSTVQSTLERLHRKTLLQRTKSGRAFLYQAKVTRSELISSLIHDISDDFGAEDGTALIVGFIDFLASTDPDLHQRMRGALENPDDLDSPEPPC</sequence>
<keyword evidence="2" id="KW-0805">Transcription regulation</keyword>
<dbReference type="InterPro" id="IPR036388">
    <property type="entry name" value="WH-like_DNA-bd_sf"/>
</dbReference>
<dbReference type="STRING" id="484498.SAMN05421686_102122"/>
<evidence type="ECO:0000256" key="1">
    <source>
        <dbReference type="ARBA" id="ARBA00011046"/>
    </source>
</evidence>
<dbReference type="RefSeq" id="WP_076514286.1">
    <property type="nucleotide sequence ID" value="NZ_FTOH01000002.1"/>
</dbReference>
<protein>
    <submittedName>
        <fullName evidence="5">Predicted transcriptional regulator</fullName>
    </submittedName>
</protein>
<dbReference type="Gene3D" id="1.10.10.10">
    <property type="entry name" value="Winged helix-like DNA-binding domain superfamily/Winged helix DNA-binding domain"/>
    <property type="match status" value="1"/>
</dbReference>
<dbReference type="GO" id="GO:0045892">
    <property type="term" value="P:negative regulation of DNA-templated transcription"/>
    <property type="evidence" value="ECO:0007669"/>
    <property type="project" value="InterPro"/>
</dbReference>
<keyword evidence="6" id="KW-1185">Reference proteome</keyword>
<dbReference type="AlphaFoldDB" id="A0A1N7JND9"/>
<comment type="similarity">
    <text evidence="1">Belongs to the BlaI transcriptional regulatory family.</text>
</comment>
<dbReference type="Proteomes" id="UP000185639">
    <property type="component" value="Unassembled WGS sequence"/>
</dbReference>
<evidence type="ECO:0000256" key="3">
    <source>
        <dbReference type="ARBA" id="ARBA00023125"/>
    </source>
</evidence>
<name>A0A1N7JND9_9GAMM</name>
<dbReference type="GO" id="GO:0003677">
    <property type="term" value="F:DNA binding"/>
    <property type="evidence" value="ECO:0007669"/>
    <property type="project" value="UniProtKB-KW"/>
</dbReference>
<dbReference type="InterPro" id="IPR036390">
    <property type="entry name" value="WH_DNA-bd_sf"/>
</dbReference>
<dbReference type="Pfam" id="PF03965">
    <property type="entry name" value="Penicillinase_R"/>
    <property type="match status" value="1"/>
</dbReference>
<evidence type="ECO:0000313" key="5">
    <source>
        <dbReference type="EMBL" id="SIS50869.1"/>
    </source>
</evidence>
<gene>
    <name evidence="5" type="ORF">SAMN05421686_102122</name>
</gene>
<dbReference type="SUPFAM" id="SSF46785">
    <property type="entry name" value="Winged helix' DNA-binding domain"/>
    <property type="match status" value="1"/>
</dbReference>
<dbReference type="EMBL" id="FTOH01000002">
    <property type="protein sequence ID" value="SIS50869.1"/>
    <property type="molecule type" value="Genomic_DNA"/>
</dbReference>
<evidence type="ECO:0000313" key="6">
    <source>
        <dbReference type="Proteomes" id="UP000185639"/>
    </source>
</evidence>
<organism evidence="5 6">
    <name type="scientific">Thalassolituus maritimus</name>
    <dbReference type="NCBI Taxonomy" id="484498"/>
    <lineage>
        <taxon>Bacteria</taxon>
        <taxon>Pseudomonadati</taxon>
        <taxon>Pseudomonadota</taxon>
        <taxon>Gammaproteobacteria</taxon>
        <taxon>Oceanospirillales</taxon>
        <taxon>Oceanospirillaceae</taxon>
        <taxon>Thalassolituus</taxon>
    </lineage>
</organism>
<reference evidence="6" key="1">
    <citation type="submission" date="2017-01" db="EMBL/GenBank/DDBJ databases">
        <authorList>
            <person name="Varghese N."/>
            <person name="Submissions S."/>
        </authorList>
    </citation>
    <scope>NUCLEOTIDE SEQUENCE [LARGE SCALE GENOMIC DNA]</scope>
    <source>
        <strain evidence="6">DSM 24913</strain>
    </source>
</reference>
<dbReference type="OrthoDB" id="2989615at2"/>